<sequence>MGRKIPGRKHRGVRDPEKQREQRLLRIKDKINAPPLNPDDQEIPKSLQELMQLKEKAQRKSKDKQNNKDAKPNFKPIMNLPNGVIYNFNSPRTFFDPKEKPAPIFMQEKGESDSSFIYRMNKVCESIIQETEFENKYSVKVHRSRQTGEVIKVTKRPKDELEELVKNAKKEVRKGKKKSKITNEPRLTKSQKRRKKLLQKKQQKQNNKELDSDRLNQKDTIKFGEIVHQPPTLTLPRKVESLGCASRPGKKDLLLKSMIENNNKVENTSKNIESKFNPMKKTINKVINKKGKRKDLPVALRRQLDQQQKEVINAYKNLKKQRLNR</sequence>
<dbReference type="InterPro" id="IPR026680">
    <property type="entry name" value="CCDC137"/>
</dbReference>
<reference evidence="3" key="1">
    <citation type="submission" date="2025-08" db="UniProtKB">
        <authorList>
            <consortium name="RefSeq"/>
        </authorList>
    </citation>
    <scope>IDENTIFICATION</scope>
    <source>
        <tissue evidence="3">Entire body</tissue>
    </source>
</reference>
<proteinExistence type="predicted"/>
<feature type="region of interest" description="Disordered" evidence="1">
    <location>
        <begin position="1"/>
        <end position="21"/>
    </location>
</feature>
<dbReference type="KEGG" id="apln:112905488"/>
<dbReference type="AlphaFoldDB" id="A0A7F5RCX3"/>
<feature type="region of interest" description="Disordered" evidence="1">
    <location>
        <begin position="53"/>
        <end position="76"/>
    </location>
</feature>
<feature type="region of interest" description="Disordered" evidence="1">
    <location>
        <begin position="168"/>
        <end position="215"/>
    </location>
</feature>
<protein>
    <submittedName>
        <fullName evidence="3">Coiled-coil domain-containing protein 137-like</fullName>
    </submittedName>
</protein>
<feature type="compositionally biased region" description="Basic and acidic residues" evidence="1">
    <location>
        <begin position="53"/>
        <end position="72"/>
    </location>
</feature>
<dbReference type="FunCoup" id="A0A7F5RCX3">
    <property type="interactions" value="1351"/>
</dbReference>
<feature type="compositionally biased region" description="Basic residues" evidence="1">
    <location>
        <begin position="171"/>
        <end position="180"/>
    </location>
</feature>
<dbReference type="OrthoDB" id="5876637at2759"/>
<dbReference type="GO" id="GO:0005634">
    <property type="term" value="C:nucleus"/>
    <property type="evidence" value="ECO:0007669"/>
    <property type="project" value="TreeGrafter"/>
</dbReference>
<dbReference type="RefSeq" id="XP_025833822.1">
    <property type="nucleotide sequence ID" value="XM_025978037.1"/>
</dbReference>
<dbReference type="PANTHER" id="PTHR21838">
    <property type="entry name" value="COILED-COIL DOMAIN-CONTAINING PROTEIN 137"/>
    <property type="match status" value="1"/>
</dbReference>
<accession>A0A7F5RCX3</accession>
<feature type="compositionally biased region" description="Basic and acidic residues" evidence="1">
    <location>
        <begin position="206"/>
        <end position="215"/>
    </location>
</feature>
<dbReference type="InParanoid" id="A0A7F5RCX3"/>
<dbReference type="PANTHER" id="PTHR21838:SF2">
    <property type="entry name" value="COILED-COIL DOMAIN-CONTAINING PROTEIN 137"/>
    <property type="match status" value="1"/>
</dbReference>
<evidence type="ECO:0000313" key="3">
    <source>
        <dbReference type="RefSeq" id="XP_025833822.1"/>
    </source>
</evidence>
<keyword evidence="2" id="KW-1185">Reference proteome</keyword>
<gene>
    <name evidence="3" type="primary">LOC112905488</name>
</gene>
<dbReference type="Proteomes" id="UP000192223">
    <property type="component" value="Unplaced"/>
</dbReference>
<name>A0A7F5RCX3_AGRPL</name>
<feature type="compositionally biased region" description="Basic residues" evidence="1">
    <location>
        <begin position="1"/>
        <end position="12"/>
    </location>
</feature>
<organism evidence="2 3">
    <name type="scientific">Agrilus planipennis</name>
    <name type="common">Emerald ash borer</name>
    <name type="synonym">Agrilus marcopoli</name>
    <dbReference type="NCBI Taxonomy" id="224129"/>
    <lineage>
        <taxon>Eukaryota</taxon>
        <taxon>Metazoa</taxon>
        <taxon>Ecdysozoa</taxon>
        <taxon>Arthropoda</taxon>
        <taxon>Hexapoda</taxon>
        <taxon>Insecta</taxon>
        <taxon>Pterygota</taxon>
        <taxon>Neoptera</taxon>
        <taxon>Endopterygota</taxon>
        <taxon>Coleoptera</taxon>
        <taxon>Polyphaga</taxon>
        <taxon>Elateriformia</taxon>
        <taxon>Buprestoidea</taxon>
        <taxon>Buprestidae</taxon>
        <taxon>Agrilinae</taxon>
        <taxon>Agrilus</taxon>
    </lineage>
</organism>
<dbReference type="GeneID" id="112905488"/>
<evidence type="ECO:0000256" key="1">
    <source>
        <dbReference type="SAM" id="MobiDB-lite"/>
    </source>
</evidence>
<feature type="compositionally biased region" description="Basic residues" evidence="1">
    <location>
        <begin position="189"/>
        <end position="203"/>
    </location>
</feature>
<evidence type="ECO:0000313" key="2">
    <source>
        <dbReference type="Proteomes" id="UP000192223"/>
    </source>
</evidence>